<gene>
    <name evidence="4" type="ORF">ARMSODRAFT_1091164</name>
</gene>
<evidence type="ECO:0000313" key="5">
    <source>
        <dbReference type="Proteomes" id="UP000218334"/>
    </source>
</evidence>
<feature type="region of interest" description="Disordered" evidence="1">
    <location>
        <begin position="310"/>
        <end position="341"/>
    </location>
</feature>
<feature type="transmembrane region" description="Helical" evidence="2">
    <location>
        <begin position="230"/>
        <end position="253"/>
    </location>
</feature>
<dbReference type="STRING" id="1076256.A0A2H3B3V9"/>
<dbReference type="Proteomes" id="UP000218334">
    <property type="component" value="Unassembled WGS sequence"/>
</dbReference>
<evidence type="ECO:0000256" key="3">
    <source>
        <dbReference type="SAM" id="SignalP"/>
    </source>
</evidence>
<reference evidence="5" key="1">
    <citation type="journal article" date="2017" name="Nat. Ecol. Evol.">
        <title>Genome expansion and lineage-specific genetic innovations in the forest pathogenic fungi Armillaria.</title>
        <authorList>
            <person name="Sipos G."/>
            <person name="Prasanna A.N."/>
            <person name="Walter M.C."/>
            <person name="O'Connor E."/>
            <person name="Balint B."/>
            <person name="Krizsan K."/>
            <person name="Kiss B."/>
            <person name="Hess J."/>
            <person name="Varga T."/>
            <person name="Slot J."/>
            <person name="Riley R."/>
            <person name="Boka B."/>
            <person name="Rigling D."/>
            <person name="Barry K."/>
            <person name="Lee J."/>
            <person name="Mihaltcheva S."/>
            <person name="LaButti K."/>
            <person name="Lipzen A."/>
            <person name="Waldron R."/>
            <person name="Moloney N.M."/>
            <person name="Sperisen C."/>
            <person name="Kredics L."/>
            <person name="Vagvoelgyi C."/>
            <person name="Patrignani A."/>
            <person name="Fitzpatrick D."/>
            <person name="Nagy I."/>
            <person name="Doyle S."/>
            <person name="Anderson J.B."/>
            <person name="Grigoriev I.V."/>
            <person name="Gueldener U."/>
            <person name="Muensterkoetter M."/>
            <person name="Nagy L.G."/>
        </authorList>
    </citation>
    <scope>NUCLEOTIDE SEQUENCE [LARGE SCALE GENOMIC DNA]</scope>
    <source>
        <strain evidence="5">28-4</strain>
    </source>
</reference>
<keyword evidence="2" id="KW-1133">Transmembrane helix</keyword>
<accession>A0A2H3B3V9</accession>
<feature type="compositionally biased region" description="Basic and acidic residues" evidence="1">
    <location>
        <begin position="311"/>
        <end position="322"/>
    </location>
</feature>
<keyword evidence="2" id="KW-0472">Membrane</keyword>
<name>A0A2H3B3V9_9AGAR</name>
<proteinExistence type="predicted"/>
<dbReference type="EMBL" id="KZ293537">
    <property type="protein sequence ID" value="PBK58543.1"/>
    <property type="molecule type" value="Genomic_DNA"/>
</dbReference>
<organism evidence="4 5">
    <name type="scientific">Armillaria solidipes</name>
    <dbReference type="NCBI Taxonomy" id="1076256"/>
    <lineage>
        <taxon>Eukaryota</taxon>
        <taxon>Fungi</taxon>
        <taxon>Dikarya</taxon>
        <taxon>Basidiomycota</taxon>
        <taxon>Agaricomycotina</taxon>
        <taxon>Agaricomycetes</taxon>
        <taxon>Agaricomycetidae</taxon>
        <taxon>Agaricales</taxon>
        <taxon>Marasmiineae</taxon>
        <taxon>Physalacriaceae</taxon>
        <taxon>Armillaria</taxon>
    </lineage>
</organism>
<protein>
    <submittedName>
        <fullName evidence="4">Uncharacterized protein</fullName>
    </submittedName>
</protein>
<evidence type="ECO:0000313" key="4">
    <source>
        <dbReference type="EMBL" id="PBK58543.1"/>
    </source>
</evidence>
<feature type="chain" id="PRO_5013917522" evidence="3">
    <location>
        <begin position="19"/>
        <end position="341"/>
    </location>
</feature>
<feature type="compositionally biased region" description="Polar residues" evidence="1">
    <location>
        <begin position="323"/>
        <end position="333"/>
    </location>
</feature>
<feature type="signal peptide" evidence="3">
    <location>
        <begin position="1"/>
        <end position="18"/>
    </location>
</feature>
<evidence type="ECO:0000256" key="1">
    <source>
        <dbReference type="SAM" id="MobiDB-lite"/>
    </source>
</evidence>
<dbReference type="AlphaFoldDB" id="A0A2H3B3V9"/>
<keyword evidence="3" id="KW-0732">Signal</keyword>
<sequence length="341" mass="37464">MVPLVLSSFLLLHLIVAGQLINHTIDDTLGDELTGFKVQYSPDSRPENASALVWSNALQCSGCAIAPETSLAMNGTWTGATYDSSLRNITARLSFHGSAIYIYLIVSNYPQSTGLVSDVFCDFRMDGEIVGSYNHTTDGTYHFDYNVLAYSNASLNDDDHTFLIETTGTQLSYVIFDYALYTNNQASATGSTTSDSVRASSSSVYVSSSIPSSIGPSSSAVTLSTKSSKALAAGIPVGILALIIFSVSLVVYFRRRRRRVNLSTKQSFFSFIPLLRTIRQPDPVRRISLDDEDHFQESFTAQFVILRPRNKRSEEQESDRESTTLCSEFSPTSPVRAVGER</sequence>
<keyword evidence="2" id="KW-0812">Transmembrane</keyword>
<keyword evidence="5" id="KW-1185">Reference proteome</keyword>
<evidence type="ECO:0000256" key="2">
    <source>
        <dbReference type="SAM" id="Phobius"/>
    </source>
</evidence>